<dbReference type="SMART" id="SM01007">
    <property type="entry name" value="Aldolase_II"/>
    <property type="match status" value="1"/>
</dbReference>
<dbReference type="EMBL" id="JAINVV010000001">
    <property type="protein sequence ID" value="MBY8821202.1"/>
    <property type="molecule type" value="Genomic_DNA"/>
</dbReference>
<dbReference type="Proteomes" id="UP000706039">
    <property type="component" value="Unassembled WGS sequence"/>
</dbReference>
<dbReference type="InterPro" id="IPR036409">
    <property type="entry name" value="Aldolase_II/adducin_N_sf"/>
</dbReference>
<dbReference type="SUPFAM" id="SSF53639">
    <property type="entry name" value="AraD/HMP-PK domain-like"/>
    <property type="match status" value="1"/>
</dbReference>
<accession>A0ABS7PIR8</accession>
<evidence type="ECO:0000259" key="1">
    <source>
        <dbReference type="SMART" id="SM01007"/>
    </source>
</evidence>
<keyword evidence="3" id="KW-1185">Reference proteome</keyword>
<protein>
    <submittedName>
        <fullName evidence="2">Class II aldolase/adducin family protein</fullName>
    </submittedName>
</protein>
<proteinExistence type="predicted"/>
<sequence>MMTTLNTSITDFAAQAVRDAAIAFAGLRDTHTISPSGTVNFVERVPGEAAVVSIGYPGPFAPDAELKPTIYTLEGDVLQGPPNANLGGGRYLPIFRAHDDITTVSHVHTPYLGAWSQSHRALPIRYVPVQRWTRARELPIYIDRRQGEANFILEILAENPQVPAILEANGGSTAWGRKGLLALANYIVLLEEGARLQALAETLGGSQDYGPGVLEQQWKMSGLIRETDRFEDAIAAE</sequence>
<dbReference type="InterPro" id="IPR001303">
    <property type="entry name" value="Aldolase_II/adducin_N"/>
</dbReference>
<reference evidence="2 3" key="1">
    <citation type="submission" date="2021-08" db="EMBL/GenBank/DDBJ databases">
        <authorList>
            <person name="Tuo L."/>
        </authorList>
    </citation>
    <scope>NUCLEOTIDE SEQUENCE [LARGE SCALE GENOMIC DNA]</scope>
    <source>
        <strain evidence="2 3">JCM 31229</strain>
    </source>
</reference>
<gene>
    <name evidence="2" type="ORF">K7G82_02800</name>
</gene>
<dbReference type="Pfam" id="PF00596">
    <property type="entry name" value="Aldolase_II"/>
    <property type="match status" value="1"/>
</dbReference>
<organism evidence="2 3">
    <name type="scientific">Sphingomonas colocasiae</name>
    <dbReference type="NCBI Taxonomy" id="1848973"/>
    <lineage>
        <taxon>Bacteria</taxon>
        <taxon>Pseudomonadati</taxon>
        <taxon>Pseudomonadota</taxon>
        <taxon>Alphaproteobacteria</taxon>
        <taxon>Sphingomonadales</taxon>
        <taxon>Sphingomonadaceae</taxon>
        <taxon>Sphingomonas</taxon>
    </lineage>
</organism>
<name>A0ABS7PIR8_9SPHN</name>
<evidence type="ECO:0000313" key="2">
    <source>
        <dbReference type="EMBL" id="MBY8821202.1"/>
    </source>
</evidence>
<comment type="caution">
    <text evidence="2">The sequence shown here is derived from an EMBL/GenBank/DDBJ whole genome shotgun (WGS) entry which is preliminary data.</text>
</comment>
<feature type="domain" description="Class II aldolase/adducin N-terminal" evidence="1">
    <location>
        <begin position="19"/>
        <end position="198"/>
    </location>
</feature>
<dbReference type="Gene3D" id="3.40.225.10">
    <property type="entry name" value="Class II aldolase/adducin N-terminal domain"/>
    <property type="match status" value="1"/>
</dbReference>
<evidence type="ECO:0000313" key="3">
    <source>
        <dbReference type="Proteomes" id="UP000706039"/>
    </source>
</evidence>